<dbReference type="Pfam" id="PF20256">
    <property type="entry name" value="MoCoBD_2"/>
    <property type="match status" value="2"/>
</dbReference>
<dbReference type="Pfam" id="PF02738">
    <property type="entry name" value="MoCoBD_1"/>
    <property type="match status" value="1"/>
</dbReference>
<dbReference type="InterPro" id="IPR037165">
    <property type="entry name" value="AldOxase/xan_DH_Mopterin-bd_sf"/>
</dbReference>
<organism evidence="3 4">
    <name type="scientific">Litorivivens lipolytica</name>
    <dbReference type="NCBI Taxonomy" id="1524264"/>
    <lineage>
        <taxon>Bacteria</taxon>
        <taxon>Pseudomonadati</taxon>
        <taxon>Pseudomonadota</taxon>
        <taxon>Gammaproteobacteria</taxon>
        <taxon>Litorivivens</taxon>
    </lineage>
</organism>
<dbReference type="InterPro" id="IPR008274">
    <property type="entry name" value="AldOxase/xan_DH_MoCoBD1"/>
</dbReference>
<dbReference type="GO" id="GO:0016491">
    <property type="term" value="F:oxidoreductase activity"/>
    <property type="evidence" value="ECO:0007669"/>
    <property type="project" value="InterPro"/>
</dbReference>
<comment type="caution">
    <text evidence="3">The sequence shown here is derived from an EMBL/GenBank/DDBJ whole genome shotgun (WGS) entry which is preliminary data.</text>
</comment>
<dbReference type="PROSITE" id="PS51318">
    <property type="entry name" value="TAT"/>
    <property type="match status" value="1"/>
</dbReference>
<keyword evidence="4" id="KW-1185">Reference proteome</keyword>
<dbReference type="EMBL" id="JACHWY010000001">
    <property type="protein sequence ID" value="MBB3046322.1"/>
    <property type="molecule type" value="Genomic_DNA"/>
</dbReference>
<dbReference type="SMART" id="SM01008">
    <property type="entry name" value="Ald_Xan_dh_C"/>
    <property type="match status" value="1"/>
</dbReference>
<name>A0A7W4Z4Q4_9GAMM</name>
<dbReference type="SUPFAM" id="SSF56003">
    <property type="entry name" value="Molybdenum cofactor-binding domain"/>
    <property type="match status" value="2"/>
</dbReference>
<dbReference type="NCBIfam" id="TIGR01409">
    <property type="entry name" value="TAT_signal_seq"/>
    <property type="match status" value="1"/>
</dbReference>
<dbReference type="RefSeq" id="WP_183409026.1">
    <property type="nucleotide sequence ID" value="NZ_JACHWY010000001.1"/>
</dbReference>
<proteinExistence type="predicted"/>
<gene>
    <name evidence="3" type="ORF">FHR99_000558</name>
</gene>
<evidence type="ECO:0000256" key="1">
    <source>
        <dbReference type="ARBA" id="ARBA00022729"/>
    </source>
</evidence>
<keyword evidence="1" id="KW-0732">Signal</keyword>
<dbReference type="InterPro" id="IPR012368">
    <property type="entry name" value="OxRdtase_Mopterin-bd_su_IorB"/>
</dbReference>
<dbReference type="InterPro" id="IPR019546">
    <property type="entry name" value="TAT_signal_bac_arc"/>
</dbReference>
<dbReference type="PIRSF" id="PIRSF036389">
    <property type="entry name" value="IOR_B"/>
    <property type="match status" value="1"/>
</dbReference>
<dbReference type="Proteomes" id="UP000537130">
    <property type="component" value="Unassembled WGS sequence"/>
</dbReference>
<dbReference type="InterPro" id="IPR052516">
    <property type="entry name" value="N-heterocyclic_Hydroxylase"/>
</dbReference>
<dbReference type="AlphaFoldDB" id="A0A7W4Z4Q4"/>
<sequence length="721" mass="77548">MSLSRRDFFKRSAALGGGVAIGIHLTGCGGEPPYPGTTADELRPNAFLQVRPDGVVVFQLPRAEMGQGVYTGLTTLAAEELNLPATDIVVEHAYYHPDFRDPEFQMMMTGGSVSLRNNFTAIRQAGANLRELMRQAAAKQWGGGTDMLSVENGMVYNANGDSFSFAELVETARNLTPPEAAPLKSAEDFTQIGRDGVRLDALAKVTGTATFGIDCNLPGSKTAVMRRCPHLGGRVKSFDDSGAKAIKGVSAIFETNGGVAVVADGYWAARKAADALDIIWDKGPLAGLDEKGLRAHHTALLKEEGRNISEEGDAALATGERFEVTYQAPMLSHSPMEPPNALVNVVADRVEIWTGTQVPDTVIGVVAAALERPREQIVVHNQMLGGGFGRRLVPDYIVEAARISEKTGTPIKMVWSREDDIQHDYYRPAATTVMAATLDKGKVTSITAKTVVPSIMSQLMPMFAAASMPEWLPPAIPRSLGGLLKHVDSTMAEGISHTDYRFPYMKVDAVHDDTPIPVGFWRSVGHSQNAFFTESFIDELAHRVGEDPVAFRMQHMPTDSKRYGVLKMAAEKASWGQTEPGQYQGVAAHESFHTSVAQVVTASVENGAIRVHKVVCVVDCGLAVNPDVVKSQMESGIVFGLTAALKSGITLEDGRVMQSNFHDYPMLTLAETPEIEIHIMPSQEAPTGVGEPGLPPVAPALANAVFAATGQRLRDLPLKLA</sequence>
<protein>
    <submittedName>
        <fullName evidence="3">CO/xanthine dehydrogenase Mo-binding subunit</fullName>
    </submittedName>
</protein>
<dbReference type="Gene3D" id="3.30.365.10">
    <property type="entry name" value="Aldehyde oxidase/xanthine dehydrogenase, molybdopterin binding domain"/>
    <property type="match status" value="4"/>
</dbReference>
<evidence type="ECO:0000313" key="4">
    <source>
        <dbReference type="Proteomes" id="UP000537130"/>
    </source>
</evidence>
<dbReference type="PANTHER" id="PTHR47495">
    <property type="entry name" value="ALDEHYDE DEHYDROGENASE"/>
    <property type="match status" value="1"/>
</dbReference>
<dbReference type="InterPro" id="IPR006311">
    <property type="entry name" value="TAT_signal"/>
</dbReference>
<evidence type="ECO:0000313" key="3">
    <source>
        <dbReference type="EMBL" id="MBB3046322.1"/>
    </source>
</evidence>
<dbReference type="Gene3D" id="3.90.1170.50">
    <property type="entry name" value="Aldehyde oxidase/xanthine dehydrogenase, a/b hammerhead"/>
    <property type="match status" value="1"/>
</dbReference>
<accession>A0A7W4Z4Q4</accession>
<reference evidence="3 4" key="1">
    <citation type="submission" date="2020-08" db="EMBL/GenBank/DDBJ databases">
        <title>Genomic Encyclopedia of Type Strains, Phase III (KMG-III): the genomes of soil and plant-associated and newly described type strains.</title>
        <authorList>
            <person name="Whitman W."/>
        </authorList>
    </citation>
    <scope>NUCLEOTIDE SEQUENCE [LARGE SCALE GENOMIC DNA]</scope>
    <source>
        <strain evidence="3 4">CECT 8654</strain>
    </source>
</reference>
<feature type="domain" description="Aldehyde oxidase/xanthine dehydrogenase a/b hammerhead" evidence="2">
    <location>
        <begin position="206"/>
        <end position="284"/>
    </location>
</feature>
<dbReference type="InterPro" id="IPR000674">
    <property type="entry name" value="Ald_Oxase/Xan_DH_a/b"/>
</dbReference>
<evidence type="ECO:0000259" key="2">
    <source>
        <dbReference type="SMART" id="SM01008"/>
    </source>
</evidence>
<dbReference type="PANTHER" id="PTHR47495:SF2">
    <property type="entry name" value="ALDEHYDE DEHYDROGENASE"/>
    <property type="match status" value="1"/>
</dbReference>
<dbReference type="InterPro" id="IPR046867">
    <property type="entry name" value="AldOxase/xan_DH_MoCoBD2"/>
</dbReference>